<dbReference type="Proteomes" id="UP000256388">
    <property type="component" value="Unassembled WGS sequence"/>
</dbReference>
<dbReference type="AlphaFoldDB" id="A0A347ZWB7"/>
<accession>A0A347ZWB7</accession>
<gene>
    <name evidence="1" type="ORF">DFR64_2502</name>
</gene>
<organism evidence="1 2">
    <name type="scientific">Pelolinea submarina</name>
    <dbReference type="NCBI Taxonomy" id="913107"/>
    <lineage>
        <taxon>Bacteria</taxon>
        <taxon>Bacillati</taxon>
        <taxon>Chloroflexota</taxon>
        <taxon>Anaerolineae</taxon>
        <taxon>Anaerolineales</taxon>
        <taxon>Anaerolineaceae</taxon>
        <taxon>Pelolinea</taxon>
    </lineage>
</organism>
<evidence type="ECO:0000313" key="1">
    <source>
        <dbReference type="EMBL" id="REG07297.1"/>
    </source>
</evidence>
<protein>
    <recommendedName>
        <fullName evidence="3">Nitrogen fixation protein NifH</fullName>
    </recommendedName>
</protein>
<keyword evidence="2" id="KW-1185">Reference proteome</keyword>
<comment type="caution">
    <text evidence="1">The sequence shown here is derived from an EMBL/GenBank/DDBJ whole genome shotgun (WGS) entry which is preliminary data.</text>
</comment>
<dbReference type="InterPro" id="IPR008930">
    <property type="entry name" value="Terpenoid_cyclase/PrenylTrfase"/>
</dbReference>
<dbReference type="SUPFAM" id="SSF48239">
    <property type="entry name" value="Terpenoid cyclases/Protein prenyltransferases"/>
    <property type="match status" value="1"/>
</dbReference>
<dbReference type="OrthoDB" id="370326at2"/>
<reference evidence="1 2" key="1">
    <citation type="submission" date="2018-08" db="EMBL/GenBank/DDBJ databases">
        <title>Genomic Encyclopedia of Type Strains, Phase IV (KMG-IV): sequencing the most valuable type-strain genomes for metagenomic binning, comparative biology and taxonomic classification.</title>
        <authorList>
            <person name="Goeker M."/>
        </authorList>
    </citation>
    <scope>NUCLEOTIDE SEQUENCE [LARGE SCALE GENOMIC DNA]</scope>
    <source>
        <strain evidence="1 2">DSM 23923</strain>
    </source>
</reference>
<evidence type="ECO:0000313" key="2">
    <source>
        <dbReference type="Proteomes" id="UP000256388"/>
    </source>
</evidence>
<proteinExistence type="predicted"/>
<dbReference type="EMBL" id="QUMS01000003">
    <property type="protein sequence ID" value="REG07297.1"/>
    <property type="molecule type" value="Genomic_DNA"/>
</dbReference>
<evidence type="ECO:0008006" key="3">
    <source>
        <dbReference type="Google" id="ProtNLM"/>
    </source>
</evidence>
<sequence length="342" mass="37948">MNGMEKVNKQPLEWLLEEDPLNPGVRYLALKDLEDRAVNDPLVISAHQAALTSGQIPAILAQQDAQGFWVEPGPGYLPKYRSIVWQVIFLAQLGADVREERVYKACDYLLSHAIGKFEGFSMTATPSGAINCLQGNLGAALLTLGMGADERLRHALEWMACSVTGEPYQDSDGRSAPIHYYRSGISGPGFLCSANDHQPCAWGAVKVGLALAKVPADQRTPAMRKAVQMCVDFLLSTDPAGADYPHPYAPKTSTSWFKFGFPVFYITDVLQILEALLGLGLAGDERLLAAIKLLESKQDTHGRWIMEYTYNGKTWVDIEEKKQPSKWVTLRALRVLKQYYRL</sequence>
<name>A0A347ZWB7_9CHLR</name>
<dbReference type="RefSeq" id="WP_116225767.1">
    <property type="nucleotide sequence ID" value="NZ_AP018437.1"/>
</dbReference>